<dbReference type="Proteomes" id="UP000250079">
    <property type="component" value="Chromosome"/>
</dbReference>
<dbReference type="AlphaFoldDB" id="A0A2Z2NPU1"/>
<accession>A0A2Z2NPU1</accession>
<protein>
    <submittedName>
        <fullName evidence="1">Uncharacterized protein</fullName>
    </submittedName>
</protein>
<organism evidence="1 2">
    <name type="scientific">Granulosicoccus antarcticus IMCC3135</name>
    <dbReference type="NCBI Taxonomy" id="1192854"/>
    <lineage>
        <taxon>Bacteria</taxon>
        <taxon>Pseudomonadati</taxon>
        <taxon>Pseudomonadota</taxon>
        <taxon>Gammaproteobacteria</taxon>
        <taxon>Chromatiales</taxon>
        <taxon>Granulosicoccaceae</taxon>
        <taxon>Granulosicoccus</taxon>
    </lineage>
</organism>
<reference evidence="1 2" key="1">
    <citation type="submission" date="2016-12" db="EMBL/GenBank/DDBJ databases">
        <authorList>
            <person name="Song W.-J."/>
            <person name="Kurnit D.M."/>
        </authorList>
    </citation>
    <scope>NUCLEOTIDE SEQUENCE [LARGE SCALE GENOMIC DNA]</scope>
    <source>
        <strain evidence="1 2">IMCC3135</strain>
    </source>
</reference>
<sequence>MKNYYAPFVQEGLDRITQSGCCQRLTDPAFPSPTMELSS</sequence>
<gene>
    <name evidence="1" type="ORF">IMCC3135_16920</name>
</gene>
<evidence type="ECO:0000313" key="1">
    <source>
        <dbReference type="EMBL" id="ASJ73466.1"/>
    </source>
</evidence>
<proteinExistence type="predicted"/>
<evidence type="ECO:0000313" key="2">
    <source>
        <dbReference type="Proteomes" id="UP000250079"/>
    </source>
</evidence>
<keyword evidence="2" id="KW-1185">Reference proteome</keyword>
<dbReference type="EMBL" id="CP018632">
    <property type="protein sequence ID" value="ASJ73466.1"/>
    <property type="molecule type" value="Genomic_DNA"/>
</dbReference>
<dbReference type="KEGG" id="gai:IMCC3135_16920"/>
<name>A0A2Z2NPU1_9GAMM</name>